<dbReference type="EMBL" id="CP013652">
    <property type="protein sequence ID" value="ALS25100.1"/>
    <property type="molecule type" value="Genomic_DNA"/>
</dbReference>
<dbReference type="PANTHER" id="PTHR43155">
    <property type="entry name" value="CYCLIC DI-GMP PHOSPHODIESTERASE PA4108-RELATED"/>
    <property type="match status" value="1"/>
</dbReference>
<dbReference type="STRING" id="162209.IJ22_48380"/>
<keyword evidence="2" id="KW-1185">Reference proteome</keyword>
<dbReference type="Proteomes" id="UP000061660">
    <property type="component" value="Chromosome"/>
</dbReference>
<reference evidence="2" key="1">
    <citation type="submission" date="2015-12" db="EMBL/GenBank/DDBJ databases">
        <title>Complete genome sequences of two moderately thermophilic Paenibacillus species.</title>
        <authorList>
            <person name="Butler R.III."/>
            <person name="Wang J."/>
            <person name="Stark B.C."/>
            <person name="Pombert J.-F."/>
        </authorList>
    </citation>
    <scope>NUCLEOTIDE SEQUENCE [LARGE SCALE GENOMIC DNA]</scope>
    <source>
        <strain evidence="2">32O-Y</strain>
    </source>
</reference>
<gene>
    <name evidence="1" type="ORF">IJ22_48380</name>
</gene>
<protein>
    <submittedName>
        <fullName evidence="1">Phosphohydrolase</fullName>
    </submittedName>
</protein>
<dbReference type="InterPro" id="IPR037522">
    <property type="entry name" value="HD_GYP_dom"/>
</dbReference>
<name>A0A0U2UQ07_9BACL</name>
<dbReference type="RefSeq" id="WP_074727449.1">
    <property type="nucleotide sequence ID" value="NZ_BJCS01000009.1"/>
</dbReference>
<evidence type="ECO:0000313" key="1">
    <source>
        <dbReference type="EMBL" id="ALS25100.1"/>
    </source>
</evidence>
<dbReference type="PROSITE" id="PS51831">
    <property type="entry name" value="HD"/>
    <property type="match status" value="1"/>
</dbReference>
<dbReference type="PANTHER" id="PTHR43155:SF2">
    <property type="entry name" value="CYCLIC DI-GMP PHOSPHODIESTERASE PA4108"/>
    <property type="match status" value="1"/>
</dbReference>
<evidence type="ECO:0000313" key="2">
    <source>
        <dbReference type="Proteomes" id="UP000061660"/>
    </source>
</evidence>
<dbReference type="AlphaFoldDB" id="A0A0U2UQ07"/>
<proteinExistence type="predicted"/>
<dbReference type="GO" id="GO:0016787">
    <property type="term" value="F:hydrolase activity"/>
    <property type="evidence" value="ECO:0007669"/>
    <property type="project" value="UniProtKB-KW"/>
</dbReference>
<dbReference type="PROSITE" id="PS51832">
    <property type="entry name" value="HD_GYP"/>
    <property type="match status" value="1"/>
</dbReference>
<dbReference type="Gene3D" id="1.10.3210.10">
    <property type="entry name" value="Hypothetical protein af1432"/>
    <property type="match status" value="1"/>
</dbReference>
<dbReference type="SMART" id="SM00471">
    <property type="entry name" value="HDc"/>
    <property type="match status" value="1"/>
</dbReference>
<sequence length="217" mass="24919">MNQRIASWLSKLRLHDSSTYHHSIRVSNMARRIAAELNLNQEQTQKLVLGCILHDIGKIFVPKSILGKSSVLTHNEWVLMKQHPIWGNDFLRNEGITDQDVTGAVLYHHERPDGTGYPFGLAAGDIPFCARICAILDAFDCMVSGRPYRKSITFADAKIELWENRNKQFDPYVLTVFLQMSESYFIELHHTMNSEYDRQYLSQNDPPYLLSESAFLG</sequence>
<accession>A0A0U2UQ07</accession>
<reference evidence="1 2" key="2">
    <citation type="journal article" date="2016" name="Genome Announc.">
        <title>Complete Genome Sequences of Two Interactive Moderate Thermophiles, Paenibacillus napthalenovorans 32O-Y and Paenibacillus sp. 32O-W.</title>
        <authorList>
            <person name="Butler R.R.III."/>
            <person name="Wang J."/>
            <person name="Stark B.C."/>
            <person name="Pombert J.F."/>
        </authorList>
    </citation>
    <scope>NUCLEOTIDE SEQUENCE [LARGE SCALE GENOMIC DNA]</scope>
    <source>
        <strain evidence="1 2">32O-Y</strain>
    </source>
</reference>
<dbReference type="SUPFAM" id="SSF109604">
    <property type="entry name" value="HD-domain/PDEase-like"/>
    <property type="match status" value="1"/>
</dbReference>
<keyword evidence="1" id="KW-0378">Hydrolase</keyword>
<dbReference type="Pfam" id="PF13487">
    <property type="entry name" value="HD_5"/>
    <property type="match status" value="1"/>
</dbReference>
<dbReference type="PATRIC" id="fig|162209.4.peg.5107"/>
<dbReference type="InterPro" id="IPR003607">
    <property type="entry name" value="HD/PDEase_dom"/>
</dbReference>
<dbReference type="KEGG" id="pnp:IJ22_48380"/>
<dbReference type="InterPro" id="IPR006675">
    <property type="entry name" value="HDIG_dom"/>
</dbReference>
<dbReference type="InterPro" id="IPR006674">
    <property type="entry name" value="HD_domain"/>
</dbReference>
<dbReference type="NCBIfam" id="TIGR00277">
    <property type="entry name" value="HDIG"/>
    <property type="match status" value="1"/>
</dbReference>
<dbReference type="CDD" id="cd00077">
    <property type="entry name" value="HDc"/>
    <property type="match status" value="1"/>
</dbReference>
<organism evidence="1 2">
    <name type="scientific">Paenibacillus naphthalenovorans</name>
    <dbReference type="NCBI Taxonomy" id="162209"/>
    <lineage>
        <taxon>Bacteria</taxon>
        <taxon>Bacillati</taxon>
        <taxon>Bacillota</taxon>
        <taxon>Bacilli</taxon>
        <taxon>Bacillales</taxon>
        <taxon>Paenibacillaceae</taxon>
        <taxon>Paenibacillus</taxon>
    </lineage>
</organism>